<evidence type="ECO:0000256" key="2">
    <source>
        <dbReference type="ARBA" id="ARBA00007703"/>
    </source>
</evidence>
<comment type="function">
    <text evidence="1">Required for the efficient initiation of filament assembly.</text>
</comment>
<keyword evidence="3" id="KW-1005">Bacterial flagellum biogenesis</keyword>
<comment type="similarity">
    <text evidence="2">Belongs to the FlgN family.</text>
</comment>
<dbReference type="OrthoDB" id="7862860at2"/>
<proteinExistence type="inferred from homology"/>
<evidence type="ECO:0000256" key="3">
    <source>
        <dbReference type="ARBA" id="ARBA00022795"/>
    </source>
</evidence>
<evidence type="ECO:0008006" key="7">
    <source>
        <dbReference type="Google" id="ProtNLM"/>
    </source>
</evidence>
<dbReference type="InterPro" id="IPR036679">
    <property type="entry name" value="FlgN-like_sf"/>
</dbReference>
<reference evidence="5 6" key="1">
    <citation type="submission" date="2019-12" db="EMBL/GenBank/DDBJ databases">
        <title>Roseobacter cerasinus sp. nov., isolated from seawater around aquaculture.</title>
        <authorList>
            <person name="Muramatsu S."/>
            <person name="Takabe Y."/>
            <person name="Mori K."/>
            <person name="Takaichi S."/>
            <person name="Hanada S."/>
        </authorList>
    </citation>
    <scope>NUCLEOTIDE SEQUENCE [LARGE SCALE GENOMIC DNA]</scope>
    <source>
        <strain evidence="5 6">AI77</strain>
    </source>
</reference>
<evidence type="ECO:0000313" key="6">
    <source>
        <dbReference type="Proteomes" id="UP000436522"/>
    </source>
</evidence>
<dbReference type="RefSeq" id="WP_159975415.1">
    <property type="nucleotide sequence ID" value="NZ_BLIV01000002.1"/>
</dbReference>
<gene>
    <name evidence="5" type="ORF">So717_13000</name>
</gene>
<comment type="caution">
    <text evidence="5">The sequence shown here is derived from an EMBL/GenBank/DDBJ whole genome shotgun (WGS) entry which is preliminary data.</text>
</comment>
<dbReference type="Gene3D" id="1.20.58.300">
    <property type="entry name" value="FlgN-like"/>
    <property type="match status" value="1"/>
</dbReference>
<evidence type="ECO:0000256" key="1">
    <source>
        <dbReference type="ARBA" id="ARBA00002397"/>
    </source>
</evidence>
<dbReference type="Proteomes" id="UP000436522">
    <property type="component" value="Unassembled WGS sequence"/>
</dbReference>
<protein>
    <recommendedName>
        <fullName evidence="7">Flagellar protein FlgN</fullName>
    </recommendedName>
</protein>
<dbReference type="InterPro" id="IPR007809">
    <property type="entry name" value="FlgN-like"/>
</dbReference>
<feature type="region of interest" description="Disordered" evidence="4">
    <location>
        <begin position="100"/>
        <end position="119"/>
    </location>
</feature>
<dbReference type="EMBL" id="BLIV01000002">
    <property type="protein sequence ID" value="GFE49547.1"/>
    <property type="molecule type" value="Genomic_DNA"/>
</dbReference>
<evidence type="ECO:0000256" key="4">
    <source>
        <dbReference type="SAM" id="MobiDB-lite"/>
    </source>
</evidence>
<organism evidence="5 6">
    <name type="scientific">Roseobacter cerasinus</name>
    <dbReference type="NCBI Taxonomy" id="2602289"/>
    <lineage>
        <taxon>Bacteria</taxon>
        <taxon>Pseudomonadati</taxon>
        <taxon>Pseudomonadota</taxon>
        <taxon>Alphaproteobacteria</taxon>
        <taxon>Rhodobacterales</taxon>
        <taxon>Roseobacteraceae</taxon>
        <taxon>Roseobacter</taxon>
    </lineage>
</organism>
<evidence type="ECO:0000313" key="5">
    <source>
        <dbReference type="EMBL" id="GFE49547.1"/>
    </source>
</evidence>
<keyword evidence="6" id="KW-1185">Reference proteome</keyword>
<sequence length="119" mass="13279">MSNEQFEDVIDALDDLLEAERAALLVGDLDEIGRLLERKEGLIDELAALDAADAEPLEALNAKVKRNQALLDQALEGIRAVSKRLAELRRVRNSLETYDEKGERHQIDVSPDSSLEKRA</sequence>
<dbReference type="SUPFAM" id="SSF140566">
    <property type="entry name" value="FlgN-like"/>
    <property type="match status" value="1"/>
</dbReference>
<accession>A0A640VP80</accession>
<name>A0A640VP80_9RHOB</name>
<dbReference type="GO" id="GO:0044780">
    <property type="term" value="P:bacterial-type flagellum assembly"/>
    <property type="evidence" value="ECO:0007669"/>
    <property type="project" value="InterPro"/>
</dbReference>
<dbReference type="Pfam" id="PF05130">
    <property type="entry name" value="FlgN"/>
    <property type="match status" value="1"/>
</dbReference>
<dbReference type="AlphaFoldDB" id="A0A640VP80"/>